<dbReference type="HOGENOM" id="CLU_2451539_0_0_11"/>
<dbReference type="KEGG" id="nml:Namu_2836"/>
<reference evidence="3" key="1">
    <citation type="submission" date="2009-09" db="EMBL/GenBank/DDBJ databases">
        <title>The complete genome of Nakamurella multipartita DSM 44233.</title>
        <authorList>
            <consortium name="US DOE Joint Genome Institute (JGI-PGF)"/>
            <person name="Lucas S."/>
            <person name="Copeland A."/>
            <person name="Lapidus A."/>
            <person name="Glavina del Rio T."/>
            <person name="Dalin E."/>
            <person name="Tice H."/>
            <person name="Bruce D."/>
            <person name="Goodwin L."/>
            <person name="Pitluck S."/>
            <person name="Kyrpides N."/>
            <person name="Mavromatis K."/>
            <person name="Ivanova N."/>
            <person name="Ovchinnikova G."/>
            <person name="Sims D."/>
            <person name="Meincke L."/>
            <person name="Brettin T."/>
            <person name="Detter J.C."/>
            <person name="Han C."/>
            <person name="Larimer F."/>
            <person name="Land M."/>
            <person name="Hauser L."/>
            <person name="Markowitz V."/>
            <person name="Cheng J.-F."/>
            <person name="Hugenholtz P."/>
            <person name="Woyke T."/>
            <person name="Wu D."/>
            <person name="Klenk H.-P."/>
            <person name="Eisen J.A."/>
        </authorList>
    </citation>
    <scope>NUCLEOTIDE SEQUENCE [LARGE SCALE GENOMIC DNA]</scope>
    <source>
        <strain evidence="3">ATCC 700099 / DSM 44233 / CIP 104796 / JCM 9543 / NBRC 105858 / Y-104</strain>
    </source>
</reference>
<proteinExistence type="predicted"/>
<dbReference type="EMBL" id="CP001737">
    <property type="protein sequence ID" value="ACV79181.1"/>
    <property type="molecule type" value="Genomic_DNA"/>
</dbReference>
<dbReference type="InParanoid" id="C8X9M3"/>
<gene>
    <name evidence="2" type="ordered locus">Namu_2836</name>
</gene>
<organism evidence="2 3">
    <name type="scientific">Nakamurella multipartita (strain ATCC 700099 / DSM 44233 / CIP 104796 / JCM 9543 / NBRC 105858 / Y-104)</name>
    <name type="common">Microsphaera multipartita</name>
    <dbReference type="NCBI Taxonomy" id="479431"/>
    <lineage>
        <taxon>Bacteria</taxon>
        <taxon>Bacillati</taxon>
        <taxon>Actinomycetota</taxon>
        <taxon>Actinomycetes</taxon>
        <taxon>Nakamurellales</taxon>
        <taxon>Nakamurellaceae</taxon>
        <taxon>Nakamurella</taxon>
    </lineage>
</organism>
<name>C8X9M3_NAKMY</name>
<dbReference type="AlphaFoldDB" id="C8X9M3"/>
<keyword evidence="1" id="KW-0472">Membrane</keyword>
<keyword evidence="1" id="KW-0812">Transmembrane</keyword>
<protein>
    <submittedName>
        <fullName evidence="2">Uncharacterized protein</fullName>
    </submittedName>
</protein>
<dbReference type="STRING" id="479431.Namu_2836"/>
<dbReference type="Proteomes" id="UP000002218">
    <property type="component" value="Chromosome"/>
</dbReference>
<feature type="transmembrane region" description="Helical" evidence="1">
    <location>
        <begin position="14"/>
        <end position="36"/>
    </location>
</feature>
<evidence type="ECO:0000313" key="3">
    <source>
        <dbReference type="Proteomes" id="UP000002218"/>
    </source>
</evidence>
<evidence type="ECO:0000256" key="1">
    <source>
        <dbReference type="SAM" id="Phobius"/>
    </source>
</evidence>
<keyword evidence="3" id="KW-1185">Reference proteome</keyword>
<reference evidence="2 3" key="2">
    <citation type="journal article" date="2010" name="Stand. Genomic Sci.">
        <title>Complete genome sequence of Nakamurella multipartita type strain (Y-104).</title>
        <authorList>
            <person name="Tice H."/>
            <person name="Mayilraj S."/>
            <person name="Sims D."/>
            <person name="Lapidus A."/>
            <person name="Nolan M."/>
            <person name="Lucas S."/>
            <person name="Glavina Del Rio T."/>
            <person name="Copeland A."/>
            <person name="Cheng J.F."/>
            <person name="Meincke L."/>
            <person name="Bruce D."/>
            <person name="Goodwin L."/>
            <person name="Pitluck S."/>
            <person name="Ivanova N."/>
            <person name="Mavromatis K."/>
            <person name="Ovchinnikova G."/>
            <person name="Pati A."/>
            <person name="Chen A."/>
            <person name="Palaniappan K."/>
            <person name="Land M."/>
            <person name="Hauser L."/>
            <person name="Chang Y.J."/>
            <person name="Jeffries C.D."/>
            <person name="Detter J.C."/>
            <person name="Brettin T."/>
            <person name="Rohde M."/>
            <person name="Goker M."/>
            <person name="Bristow J."/>
            <person name="Eisen J.A."/>
            <person name="Markowitz V."/>
            <person name="Hugenholtz P."/>
            <person name="Kyrpides N.C."/>
            <person name="Klenk H.P."/>
            <person name="Chen F."/>
        </authorList>
    </citation>
    <scope>NUCLEOTIDE SEQUENCE [LARGE SCALE GENOMIC DNA]</scope>
    <source>
        <strain evidence="3">ATCC 700099 / DSM 44233 / CIP 104796 / JCM 9543 / NBRC 105858 / Y-104</strain>
    </source>
</reference>
<evidence type="ECO:0000313" key="2">
    <source>
        <dbReference type="EMBL" id="ACV79181.1"/>
    </source>
</evidence>
<keyword evidence="1" id="KW-1133">Transmembrane helix</keyword>
<accession>C8X9M3</accession>
<sequence length="89" mass="9378">MPGPGGRGYRGCMAIVWVAVLTVLLFVLVPAGLWAIGRRSRGRAAGGAVSGPFEEIWHPAAHRARIQIQVQDQRIAPDLLPGDPPSASG</sequence>